<name>A0A9W6FDB5_9FIRM</name>
<dbReference type="InterPro" id="IPR029056">
    <property type="entry name" value="Ribokinase-like"/>
</dbReference>
<evidence type="ECO:0000259" key="6">
    <source>
        <dbReference type="Pfam" id="PF08543"/>
    </source>
</evidence>
<dbReference type="GO" id="GO:0008478">
    <property type="term" value="F:pyridoxal kinase activity"/>
    <property type="evidence" value="ECO:0007669"/>
    <property type="project" value="UniProtKB-EC"/>
</dbReference>
<dbReference type="GO" id="GO:0005524">
    <property type="term" value="F:ATP binding"/>
    <property type="evidence" value="ECO:0007669"/>
    <property type="project" value="UniProtKB-KW"/>
</dbReference>
<comment type="caution">
    <text evidence="7">The sequence shown here is derived from an EMBL/GenBank/DDBJ whole genome shotgun (WGS) entry which is preliminary data.</text>
</comment>
<protein>
    <recommendedName>
        <fullName evidence="1">pyridoxal kinase</fullName>
        <ecNumber evidence="1">2.7.1.35</ecNumber>
    </recommendedName>
</protein>
<sequence>MKRVLLIHDLCSVGKAAMMNMIPVLSVMGMEVCPLPTMLLSTHTGGFGRPEMLPVPGTYLEESLKHFRREQIRFDCIFVGYLGNTEMAQTVSGLLEMDCRPLVILDPIMGDHGKYYSNFDETYKEALLPLLGKADLLLPNLTEAAFLSGIPYSECQSEEGLGKVVEKLRKMGMKDGVITGTKAREDEIGMAVLEGNNMKICKEPEIPYHSHGTGDLFDAVLCGALLGGVSLEASARKAHAFVADCLRAKAVEAGEERAGLPFERLLGKLV</sequence>
<dbReference type="SUPFAM" id="SSF53613">
    <property type="entry name" value="Ribokinase-like"/>
    <property type="match status" value="1"/>
</dbReference>
<dbReference type="RefSeq" id="WP_281845599.1">
    <property type="nucleotide sequence ID" value="NZ_BSBO01000030.1"/>
</dbReference>
<reference evidence="7 9" key="5">
    <citation type="journal article" date="2023" name="Int. J. Syst. Evol. Microbiol.">
        <title>Sellimonas catena sp. nov., isolated from human faeces.</title>
        <authorList>
            <person name="Hisatomi A."/>
            <person name="Ohkuma M."/>
            <person name="Sakamoto M."/>
        </authorList>
    </citation>
    <scope>NUCLEOTIDE SEQUENCE [LARGE SCALE GENOMIC DNA]</scope>
    <source>
        <strain evidence="7 9">12EGH17</strain>
        <strain evidence="8">18CBH55</strain>
    </source>
</reference>
<keyword evidence="4 7" id="KW-0418">Kinase</keyword>
<dbReference type="Proteomes" id="UP001145145">
    <property type="component" value="Unassembled WGS sequence"/>
</dbReference>
<dbReference type="EMBL" id="BSBO01000030">
    <property type="protein sequence ID" value="GLG05514.1"/>
    <property type="molecule type" value="Genomic_DNA"/>
</dbReference>
<dbReference type="EC" id="2.7.1.35" evidence="1"/>
<keyword evidence="9" id="KW-1185">Reference proteome</keyword>
<dbReference type="GO" id="GO:0005829">
    <property type="term" value="C:cytosol"/>
    <property type="evidence" value="ECO:0007669"/>
    <property type="project" value="TreeGrafter"/>
</dbReference>
<organism evidence="7 9">
    <name type="scientific">Sellimonas catena</name>
    <dbReference type="NCBI Taxonomy" id="2994035"/>
    <lineage>
        <taxon>Bacteria</taxon>
        <taxon>Bacillati</taxon>
        <taxon>Bacillota</taxon>
        <taxon>Clostridia</taxon>
        <taxon>Lachnospirales</taxon>
        <taxon>Lachnospiraceae</taxon>
        <taxon>Sellimonas</taxon>
    </lineage>
</organism>
<keyword evidence="2" id="KW-0808">Transferase</keyword>
<reference evidence="7" key="2">
    <citation type="submission" date="2022-11" db="EMBL/GenBank/DDBJ databases">
        <title>Draft genome sequence of Sellimonas catena strain 12EGH17.</title>
        <authorList>
            <person name="Atsushi H."/>
            <person name="Moriya O."/>
            <person name="Mitsuo S."/>
        </authorList>
    </citation>
    <scope>NUCLEOTIDE SEQUENCE</scope>
    <source>
        <strain evidence="7">12EGH17</strain>
    </source>
</reference>
<dbReference type="InterPro" id="IPR013749">
    <property type="entry name" value="PM/HMP-P_kinase-1"/>
</dbReference>
<evidence type="ECO:0000256" key="1">
    <source>
        <dbReference type="ARBA" id="ARBA00012104"/>
    </source>
</evidence>
<proteinExistence type="predicted"/>
<reference evidence="7" key="1">
    <citation type="submission" date="2022-11" db="EMBL/GenBank/DDBJ databases">
        <title>Draft genome sequence of Sellimonas catena strain 12EGH17.</title>
        <authorList>
            <person name="Hisatomi A."/>
            <person name="Ohkuma M."/>
            <person name="Sakamoto M."/>
        </authorList>
    </citation>
    <scope>NUCLEOTIDE SEQUENCE</scope>
    <source>
        <strain evidence="7">12EGH17</strain>
    </source>
</reference>
<dbReference type="AlphaFoldDB" id="A0A9W6FDB5"/>
<evidence type="ECO:0000256" key="3">
    <source>
        <dbReference type="ARBA" id="ARBA00022741"/>
    </source>
</evidence>
<evidence type="ECO:0000313" key="9">
    <source>
        <dbReference type="Proteomes" id="UP001145145"/>
    </source>
</evidence>
<keyword evidence="3" id="KW-0547">Nucleotide-binding</keyword>
<evidence type="ECO:0000256" key="5">
    <source>
        <dbReference type="ARBA" id="ARBA00022840"/>
    </source>
</evidence>
<evidence type="ECO:0000313" key="8">
    <source>
        <dbReference type="EMBL" id="GLG91111.1"/>
    </source>
</evidence>
<dbReference type="InterPro" id="IPR004625">
    <property type="entry name" value="PyrdxlKinase"/>
</dbReference>
<evidence type="ECO:0000313" key="7">
    <source>
        <dbReference type="EMBL" id="GLG05514.1"/>
    </source>
</evidence>
<evidence type="ECO:0000256" key="4">
    <source>
        <dbReference type="ARBA" id="ARBA00022777"/>
    </source>
</evidence>
<dbReference type="Proteomes" id="UP001145094">
    <property type="component" value="Unassembled WGS sequence"/>
</dbReference>
<dbReference type="Gene3D" id="3.40.1190.20">
    <property type="match status" value="1"/>
</dbReference>
<feature type="domain" description="Pyridoxamine kinase/Phosphomethylpyrimidine kinase" evidence="6">
    <location>
        <begin position="51"/>
        <end position="255"/>
    </location>
</feature>
<dbReference type="PANTHER" id="PTHR10534">
    <property type="entry name" value="PYRIDOXAL KINASE"/>
    <property type="match status" value="1"/>
</dbReference>
<accession>A0A9W6FDB5</accession>
<reference evidence="8" key="4">
    <citation type="submission" date="2022-11" db="EMBL/GenBank/DDBJ databases">
        <title>Draft genome sequence of Sellimonas catena strain 18CBH55.</title>
        <authorList>
            <person name="Hisatomi A."/>
            <person name="Ohkuma M."/>
            <person name="Sakamoto M."/>
        </authorList>
    </citation>
    <scope>NUCLEOTIDE SEQUENCE</scope>
    <source>
        <strain evidence="8">18CBH55</strain>
    </source>
</reference>
<dbReference type="PANTHER" id="PTHR10534:SF2">
    <property type="entry name" value="PYRIDOXAL KINASE"/>
    <property type="match status" value="1"/>
</dbReference>
<keyword evidence="5" id="KW-0067">ATP-binding</keyword>
<dbReference type="Pfam" id="PF08543">
    <property type="entry name" value="Phos_pyr_kin"/>
    <property type="match status" value="1"/>
</dbReference>
<evidence type="ECO:0000256" key="2">
    <source>
        <dbReference type="ARBA" id="ARBA00022679"/>
    </source>
</evidence>
<dbReference type="NCBIfam" id="NF005491">
    <property type="entry name" value="PRK07105.1"/>
    <property type="match status" value="1"/>
</dbReference>
<dbReference type="GO" id="GO:0009443">
    <property type="term" value="P:pyridoxal 5'-phosphate salvage"/>
    <property type="evidence" value="ECO:0007669"/>
    <property type="project" value="InterPro"/>
</dbReference>
<reference evidence="8" key="3">
    <citation type="submission" date="2022-11" db="EMBL/GenBank/DDBJ databases">
        <title>Draft genome sequence of Sellimonas catena strain 18CBH55.</title>
        <authorList>
            <person name="Atsushi H."/>
            <person name="Moriya O."/>
            <person name="Mitsuo S."/>
        </authorList>
    </citation>
    <scope>NUCLEOTIDE SEQUENCE</scope>
    <source>
        <strain evidence="8">18CBH55</strain>
    </source>
</reference>
<gene>
    <name evidence="7" type="ORF">Selli1_26880</name>
    <name evidence="8" type="ORF">Selli2_25380</name>
</gene>
<dbReference type="EMBL" id="BSCH01000017">
    <property type="protein sequence ID" value="GLG91111.1"/>
    <property type="molecule type" value="Genomic_DNA"/>
</dbReference>